<protein>
    <submittedName>
        <fullName evidence="1">Uncharacterized protein</fullName>
    </submittedName>
</protein>
<name>A0ACB9FKL1_ARCLA</name>
<evidence type="ECO:0000313" key="2">
    <source>
        <dbReference type="Proteomes" id="UP001055879"/>
    </source>
</evidence>
<accession>A0ACB9FKL1</accession>
<evidence type="ECO:0000313" key="1">
    <source>
        <dbReference type="EMBL" id="KAI3771376.1"/>
    </source>
</evidence>
<sequence length="501" mass="56278">MHSQHLRQVPSHLRDYHVYATLLSNHEPTSYKEASSNPDWQKAMDEELQALDKAQAWESVPLPPGKSPIGSKWVFKIKTKSDGSIDRYKARLVAKGFNLEYGIDYEETFAPVARVTSVRRSLHDTSSGHSTSTRSCLSTSEGFYGLKQAPRAWFEKFSSTVTSLGFAPRLFTRTTEAGTILLLLYVDDMIITGSDSTSIAHLKTSLSSCFEMKDLGSLHYFLGLEVISDPSGICLCQAKYTSNLLTKVGLTDNKTASTPLEHNLHLAPNAGPPLRDPTLYRQLVGSLVYLTVTRPDISYVVHTVSQFMSAPCSYHYAAVLRILRYLKGTMFHGLHFSSTSSLTLRGFSDADWDSDITDRRSTTDYCFFLGDSLISWRSKKQSLTARSSTEAEYRALAVTAQELVWLRWLLSDMGAPQHSPTPLWCDNNSALQIAHNDVFHERTKHIEIDCHFVRQHVTRQTIQLLPISTIDQPTDIFTKAHLPGRFRDLVSKLHMAHSSPD</sequence>
<dbReference type="EMBL" id="CM042047">
    <property type="protein sequence ID" value="KAI3771376.1"/>
    <property type="molecule type" value="Genomic_DNA"/>
</dbReference>
<reference evidence="2" key="1">
    <citation type="journal article" date="2022" name="Mol. Ecol. Resour.">
        <title>The genomes of chicory, endive, great burdock and yacon provide insights into Asteraceae palaeo-polyploidization history and plant inulin production.</title>
        <authorList>
            <person name="Fan W."/>
            <person name="Wang S."/>
            <person name="Wang H."/>
            <person name="Wang A."/>
            <person name="Jiang F."/>
            <person name="Liu H."/>
            <person name="Zhao H."/>
            <person name="Xu D."/>
            <person name="Zhang Y."/>
        </authorList>
    </citation>
    <scope>NUCLEOTIDE SEQUENCE [LARGE SCALE GENOMIC DNA]</scope>
    <source>
        <strain evidence="2">cv. Niubang</strain>
    </source>
</reference>
<organism evidence="1 2">
    <name type="scientific">Arctium lappa</name>
    <name type="common">Greater burdock</name>
    <name type="synonym">Lappa major</name>
    <dbReference type="NCBI Taxonomy" id="4217"/>
    <lineage>
        <taxon>Eukaryota</taxon>
        <taxon>Viridiplantae</taxon>
        <taxon>Streptophyta</taxon>
        <taxon>Embryophyta</taxon>
        <taxon>Tracheophyta</taxon>
        <taxon>Spermatophyta</taxon>
        <taxon>Magnoliopsida</taxon>
        <taxon>eudicotyledons</taxon>
        <taxon>Gunneridae</taxon>
        <taxon>Pentapetalae</taxon>
        <taxon>asterids</taxon>
        <taxon>campanulids</taxon>
        <taxon>Asterales</taxon>
        <taxon>Asteraceae</taxon>
        <taxon>Carduoideae</taxon>
        <taxon>Cardueae</taxon>
        <taxon>Arctiinae</taxon>
        <taxon>Arctium</taxon>
    </lineage>
</organism>
<proteinExistence type="predicted"/>
<keyword evidence="2" id="KW-1185">Reference proteome</keyword>
<gene>
    <name evidence="1" type="ORF">L6452_02539</name>
</gene>
<dbReference type="Proteomes" id="UP001055879">
    <property type="component" value="Linkage Group LG01"/>
</dbReference>
<comment type="caution">
    <text evidence="1">The sequence shown here is derived from an EMBL/GenBank/DDBJ whole genome shotgun (WGS) entry which is preliminary data.</text>
</comment>
<reference evidence="1 2" key="2">
    <citation type="journal article" date="2022" name="Mol. Ecol. Resour.">
        <title>The genomes of chicory, endive, great burdock and yacon provide insights into Asteraceae paleo-polyploidization history and plant inulin production.</title>
        <authorList>
            <person name="Fan W."/>
            <person name="Wang S."/>
            <person name="Wang H."/>
            <person name="Wang A."/>
            <person name="Jiang F."/>
            <person name="Liu H."/>
            <person name="Zhao H."/>
            <person name="Xu D."/>
            <person name="Zhang Y."/>
        </authorList>
    </citation>
    <scope>NUCLEOTIDE SEQUENCE [LARGE SCALE GENOMIC DNA]</scope>
    <source>
        <strain evidence="2">cv. Niubang</strain>
    </source>
</reference>